<evidence type="ECO:0000313" key="3">
    <source>
        <dbReference type="Proteomes" id="UP001161325"/>
    </source>
</evidence>
<dbReference type="SUPFAM" id="SSF55729">
    <property type="entry name" value="Acyl-CoA N-acyltransferases (Nat)"/>
    <property type="match status" value="1"/>
</dbReference>
<sequence length="170" mass="18988">MADPTPDVFALRVATPDDALLVARHRACMWRDMGRLQADTFDAMVQATAPALARLMREDRYHGWLLAYADRPHVVVAGAGVVLREQLPFPVDGGRAIRHGEQGLVINVYTEPAYRRRGLAERVMRALLAWAETRGLSSVILHASDEGRPLYERLGFVGTNEMRWAGTPVR</sequence>
<dbReference type="Proteomes" id="UP001161325">
    <property type="component" value="Unassembled WGS sequence"/>
</dbReference>
<keyword evidence="3" id="KW-1185">Reference proteome</keyword>
<reference evidence="2" key="1">
    <citation type="submission" date="2022-08" db="EMBL/GenBank/DDBJ databases">
        <title>Draft genome sequencing of Roseisolibacter agri AW1220.</title>
        <authorList>
            <person name="Tobiishi Y."/>
            <person name="Tonouchi A."/>
        </authorList>
    </citation>
    <scope>NUCLEOTIDE SEQUENCE</scope>
    <source>
        <strain evidence="2">AW1220</strain>
    </source>
</reference>
<dbReference type="InterPro" id="IPR016181">
    <property type="entry name" value="Acyl_CoA_acyltransferase"/>
</dbReference>
<feature type="domain" description="N-acetyltransferase" evidence="1">
    <location>
        <begin position="39"/>
        <end position="170"/>
    </location>
</feature>
<dbReference type="GO" id="GO:0016747">
    <property type="term" value="F:acyltransferase activity, transferring groups other than amino-acyl groups"/>
    <property type="evidence" value="ECO:0007669"/>
    <property type="project" value="InterPro"/>
</dbReference>
<dbReference type="CDD" id="cd04301">
    <property type="entry name" value="NAT_SF"/>
    <property type="match status" value="1"/>
</dbReference>
<dbReference type="InterPro" id="IPR000182">
    <property type="entry name" value="GNAT_dom"/>
</dbReference>
<protein>
    <submittedName>
        <fullName evidence="2">N-acetyltransferase</fullName>
    </submittedName>
</protein>
<dbReference type="PROSITE" id="PS51186">
    <property type="entry name" value="GNAT"/>
    <property type="match status" value="1"/>
</dbReference>
<gene>
    <name evidence="2" type="ORF">rosag_23210</name>
</gene>
<dbReference type="EMBL" id="BRXS01000003">
    <property type="protein sequence ID" value="GLC25808.1"/>
    <property type="molecule type" value="Genomic_DNA"/>
</dbReference>
<dbReference type="AlphaFoldDB" id="A0AA37QHD5"/>
<evidence type="ECO:0000313" key="2">
    <source>
        <dbReference type="EMBL" id="GLC25808.1"/>
    </source>
</evidence>
<evidence type="ECO:0000259" key="1">
    <source>
        <dbReference type="PROSITE" id="PS51186"/>
    </source>
</evidence>
<organism evidence="2 3">
    <name type="scientific">Roseisolibacter agri</name>
    <dbReference type="NCBI Taxonomy" id="2014610"/>
    <lineage>
        <taxon>Bacteria</taxon>
        <taxon>Pseudomonadati</taxon>
        <taxon>Gemmatimonadota</taxon>
        <taxon>Gemmatimonadia</taxon>
        <taxon>Gemmatimonadales</taxon>
        <taxon>Gemmatimonadaceae</taxon>
        <taxon>Roseisolibacter</taxon>
    </lineage>
</organism>
<accession>A0AA37QHD5</accession>
<name>A0AA37QHD5_9BACT</name>
<comment type="caution">
    <text evidence="2">The sequence shown here is derived from an EMBL/GenBank/DDBJ whole genome shotgun (WGS) entry which is preliminary data.</text>
</comment>
<proteinExistence type="predicted"/>
<dbReference type="RefSeq" id="WP_284350267.1">
    <property type="nucleotide sequence ID" value="NZ_BRXS01000003.1"/>
</dbReference>
<dbReference type="Pfam" id="PF00583">
    <property type="entry name" value="Acetyltransf_1"/>
    <property type="match status" value="1"/>
</dbReference>
<dbReference type="Gene3D" id="3.40.630.30">
    <property type="match status" value="1"/>
</dbReference>